<dbReference type="CDD" id="cd17299">
    <property type="entry name" value="acetolactate_decarboxylase"/>
    <property type="match status" value="1"/>
</dbReference>
<organism evidence="9 10">
    <name type="scientific">Trichomonas vaginalis (strain ATCC PRA-98 / G3)</name>
    <dbReference type="NCBI Taxonomy" id="412133"/>
    <lineage>
        <taxon>Eukaryota</taxon>
        <taxon>Metamonada</taxon>
        <taxon>Parabasalia</taxon>
        <taxon>Trichomonadida</taxon>
        <taxon>Trichomonadidae</taxon>
        <taxon>Trichomonas</taxon>
    </lineage>
</organism>
<evidence type="ECO:0000256" key="6">
    <source>
        <dbReference type="ARBA" id="ARBA00022793"/>
    </source>
</evidence>
<evidence type="ECO:0000256" key="3">
    <source>
        <dbReference type="ARBA" id="ARBA00007106"/>
    </source>
</evidence>
<reference evidence="9" key="2">
    <citation type="journal article" date="2007" name="Science">
        <title>Draft genome sequence of the sexually transmitted pathogen Trichomonas vaginalis.</title>
        <authorList>
            <person name="Carlton J.M."/>
            <person name="Hirt R.P."/>
            <person name="Silva J.C."/>
            <person name="Delcher A.L."/>
            <person name="Schatz M."/>
            <person name="Zhao Q."/>
            <person name="Wortman J.R."/>
            <person name="Bidwell S.L."/>
            <person name="Alsmark U.C.M."/>
            <person name="Besteiro S."/>
            <person name="Sicheritz-Ponten T."/>
            <person name="Noel C.J."/>
            <person name="Dacks J.B."/>
            <person name="Foster P.G."/>
            <person name="Simillion C."/>
            <person name="Van de Peer Y."/>
            <person name="Miranda-Saavedra D."/>
            <person name="Barton G.J."/>
            <person name="Westrop G.D."/>
            <person name="Mueller S."/>
            <person name="Dessi D."/>
            <person name="Fiori P.L."/>
            <person name="Ren Q."/>
            <person name="Paulsen I."/>
            <person name="Zhang H."/>
            <person name="Bastida-Corcuera F.D."/>
            <person name="Simoes-Barbosa A."/>
            <person name="Brown M.T."/>
            <person name="Hayes R.D."/>
            <person name="Mukherjee M."/>
            <person name="Okumura C.Y."/>
            <person name="Schneider R."/>
            <person name="Smith A.J."/>
            <person name="Vanacova S."/>
            <person name="Villalvazo M."/>
            <person name="Haas B.J."/>
            <person name="Pertea M."/>
            <person name="Feldblyum T.V."/>
            <person name="Utterback T.R."/>
            <person name="Shu C.L."/>
            <person name="Osoegawa K."/>
            <person name="de Jong P.J."/>
            <person name="Hrdy I."/>
            <person name="Horvathova L."/>
            <person name="Zubacova Z."/>
            <person name="Dolezal P."/>
            <person name="Malik S.B."/>
            <person name="Logsdon J.M. Jr."/>
            <person name="Henze K."/>
            <person name="Gupta A."/>
            <person name="Wang C.C."/>
            <person name="Dunne R.L."/>
            <person name="Upcroft J.A."/>
            <person name="Upcroft P."/>
            <person name="White O."/>
            <person name="Salzberg S.L."/>
            <person name="Tang P."/>
            <person name="Chiu C.-H."/>
            <person name="Lee Y.-S."/>
            <person name="Embley T.M."/>
            <person name="Coombs G.H."/>
            <person name="Mottram J.C."/>
            <person name="Tachezy J."/>
            <person name="Fraser-Liggett C.M."/>
            <person name="Johnson P.J."/>
        </authorList>
    </citation>
    <scope>NUCLEOTIDE SEQUENCE [LARGE SCALE GENOMIC DNA]</scope>
    <source>
        <strain evidence="9">G3</strain>
    </source>
</reference>
<keyword evidence="10" id="KW-1185">Reference proteome</keyword>
<dbReference type="EMBL" id="DS114301">
    <property type="protein sequence ID" value="EAX88505.1"/>
    <property type="molecule type" value="Genomic_DNA"/>
</dbReference>
<evidence type="ECO:0000256" key="8">
    <source>
        <dbReference type="ARBA" id="ARBA00023239"/>
    </source>
</evidence>
<accession>A2G2W3</accession>
<keyword evidence="6" id="KW-0210">Decarboxylase</keyword>
<evidence type="ECO:0000256" key="4">
    <source>
        <dbReference type="ARBA" id="ARBA00013204"/>
    </source>
</evidence>
<dbReference type="InterPro" id="IPR005128">
    <property type="entry name" value="Acetolactate_a_deCO2ase"/>
</dbReference>
<comment type="catalytic activity">
    <reaction evidence="1">
        <text>(2S)-2-acetolactate + H(+) = (R)-acetoin + CO2</text>
        <dbReference type="Rhea" id="RHEA:21580"/>
        <dbReference type="ChEBI" id="CHEBI:15378"/>
        <dbReference type="ChEBI" id="CHEBI:15686"/>
        <dbReference type="ChEBI" id="CHEBI:16526"/>
        <dbReference type="ChEBI" id="CHEBI:58476"/>
        <dbReference type="EC" id="4.1.1.5"/>
    </reaction>
</comment>
<evidence type="ECO:0000256" key="5">
    <source>
        <dbReference type="ARBA" id="ARBA00020164"/>
    </source>
</evidence>
<dbReference type="PANTHER" id="PTHR35524">
    <property type="entry name" value="ALPHA-ACETOLACTATE DECARBOXYLASE"/>
    <property type="match status" value="1"/>
</dbReference>
<dbReference type="eggNOG" id="ENOG502S81V">
    <property type="taxonomic scope" value="Eukaryota"/>
</dbReference>
<dbReference type="PANTHER" id="PTHR35524:SF1">
    <property type="entry name" value="ALPHA-ACETOLACTATE DECARBOXYLASE"/>
    <property type="match status" value="1"/>
</dbReference>
<comment type="similarity">
    <text evidence="3">Belongs to the alpha-acetolactate decarboxylase family.</text>
</comment>
<dbReference type="AlphaFoldDB" id="A2G2W3"/>
<evidence type="ECO:0000256" key="7">
    <source>
        <dbReference type="ARBA" id="ARBA00023061"/>
    </source>
</evidence>
<dbReference type="GO" id="GO:0047605">
    <property type="term" value="F:acetolactate decarboxylase activity"/>
    <property type="evidence" value="ECO:0007669"/>
    <property type="project" value="UniProtKB-EC"/>
</dbReference>
<dbReference type="KEGG" id="tva:4746161"/>
<gene>
    <name evidence="9" type="ORF">TVAG_587460</name>
</gene>
<dbReference type="Gene3D" id="3.30.1330.80">
    <property type="entry name" value="Hypothetical protein, similar to alpha- acetolactate decarboxylase, domain 2"/>
    <property type="match status" value="1"/>
</dbReference>
<dbReference type="STRING" id="5722.A2G2W3"/>
<keyword evidence="7" id="KW-0005">Acetoin biosynthesis</keyword>
<proteinExistence type="inferred from homology"/>
<dbReference type="Pfam" id="PF03306">
    <property type="entry name" value="AAL_decarboxy"/>
    <property type="match status" value="1"/>
</dbReference>
<dbReference type="EC" id="4.1.1.5" evidence="4"/>
<keyword evidence="8" id="KW-0456">Lyase</keyword>
<dbReference type="UniPathway" id="UPA00626">
    <property type="reaction ID" value="UER00678"/>
</dbReference>
<evidence type="ECO:0000313" key="10">
    <source>
        <dbReference type="Proteomes" id="UP000001542"/>
    </source>
</evidence>
<dbReference type="GO" id="GO:0045151">
    <property type="term" value="P:acetoin biosynthetic process"/>
    <property type="evidence" value="ECO:0007669"/>
    <property type="project" value="UniProtKB-KW"/>
</dbReference>
<protein>
    <recommendedName>
        <fullName evidence="5">Alpha-acetolactate decarboxylase</fullName>
        <ecNumber evidence="4">4.1.1.5</ecNumber>
    </recommendedName>
</protein>
<reference evidence="9" key="1">
    <citation type="submission" date="2006-10" db="EMBL/GenBank/DDBJ databases">
        <authorList>
            <person name="Amadeo P."/>
            <person name="Zhao Q."/>
            <person name="Wortman J."/>
            <person name="Fraser-Liggett C."/>
            <person name="Carlton J."/>
        </authorList>
    </citation>
    <scope>NUCLEOTIDE SEQUENCE</scope>
    <source>
        <strain evidence="9">G3</strain>
    </source>
</reference>
<dbReference type="SUPFAM" id="SSF117856">
    <property type="entry name" value="AF0104/ALDC/Ptd012-like"/>
    <property type="match status" value="1"/>
</dbReference>
<dbReference type="OrthoDB" id="509395at2759"/>
<evidence type="ECO:0000313" key="9">
    <source>
        <dbReference type="EMBL" id="EAX88505.1"/>
    </source>
</evidence>
<name>A2G2W3_TRIV3</name>
<comment type="pathway">
    <text evidence="2">Polyol metabolism; (R,R)-butane-2,3-diol biosynthesis; (R,R)-butane-2,3-diol from pyruvate: step 2/3.</text>
</comment>
<evidence type="ECO:0000256" key="1">
    <source>
        <dbReference type="ARBA" id="ARBA00001784"/>
    </source>
</evidence>
<evidence type="ECO:0000256" key="2">
    <source>
        <dbReference type="ARBA" id="ARBA00005170"/>
    </source>
</evidence>
<dbReference type="VEuPathDB" id="TrichDB:TVAGG3_0820170"/>
<dbReference type="InParanoid" id="A2G2W3"/>
<sequence length="146" mass="16804">MQQFNDLVDQKKPYENLPLLIRVDGEFEMVHFRSVPGQKKPYKPLVEVAKVQPEFKHQNIKGSLIGYRFPKYFAAMNLPGYHIHFVDDKRTCGGHVLGFKLISGKVSIAESSDFHLHLPSHSESFRKCDFEVDRSKETHFIEGGSQ</sequence>
<dbReference type="RefSeq" id="XP_001301435.1">
    <property type="nucleotide sequence ID" value="XM_001301434.1"/>
</dbReference>
<dbReference type="Proteomes" id="UP000001542">
    <property type="component" value="Unassembled WGS sequence"/>
</dbReference>